<comment type="similarity">
    <text evidence="1">Belongs to the protein-tyrosine phosphatase family. Non-receptor class dual specificity subfamily.</text>
</comment>
<dbReference type="AlphaFoldDB" id="A0AAN8EJG9"/>
<dbReference type="InterPro" id="IPR000387">
    <property type="entry name" value="Tyr_Pase_dom"/>
</dbReference>
<gene>
    <name evidence="7" type="ORF">OHC33_010500</name>
</gene>
<dbReference type="GO" id="GO:0017017">
    <property type="term" value="F:MAP kinase tyrosine/serine/threonine phosphatase activity"/>
    <property type="evidence" value="ECO:0007669"/>
    <property type="project" value="TreeGrafter"/>
</dbReference>
<comment type="caution">
    <text evidence="7">The sequence shown here is derived from an EMBL/GenBank/DDBJ whole genome shotgun (WGS) entry which is preliminary data.</text>
</comment>
<evidence type="ECO:0000256" key="3">
    <source>
        <dbReference type="ARBA" id="ARBA00022801"/>
    </source>
</evidence>
<dbReference type="PANTHER" id="PTHR10159">
    <property type="entry name" value="DUAL SPECIFICITY PROTEIN PHOSPHATASE"/>
    <property type="match status" value="1"/>
</dbReference>
<organism evidence="7 8">
    <name type="scientific">Knufia fluminis</name>
    <dbReference type="NCBI Taxonomy" id="191047"/>
    <lineage>
        <taxon>Eukaryota</taxon>
        <taxon>Fungi</taxon>
        <taxon>Dikarya</taxon>
        <taxon>Ascomycota</taxon>
        <taxon>Pezizomycotina</taxon>
        <taxon>Eurotiomycetes</taxon>
        <taxon>Chaetothyriomycetidae</taxon>
        <taxon>Chaetothyriales</taxon>
        <taxon>Trichomeriaceae</taxon>
        <taxon>Knufia</taxon>
    </lineage>
</organism>
<dbReference type="InterPro" id="IPR029021">
    <property type="entry name" value="Prot-tyrosine_phosphatase-like"/>
</dbReference>
<dbReference type="GO" id="GO:0005737">
    <property type="term" value="C:cytoplasm"/>
    <property type="evidence" value="ECO:0007669"/>
    <property type="project" value="TreeGrafter"/>
</dbReference>
<evidence type="ECO:0000256" key="2">
    <source>
        <dbReference type="ARBA" id="ARBA00013064"/>
    </source>
</evidence>
<dbReference type="GO" id="GO:0033550">
    <property type="term" value="F:MAP kinase tyrosine phosphatase activity"/>
    <property type="evidence" value="ECO:0007669"/>
    <property type="project" value="TreeGrafter"/>
</dbReference>
<sequence>MDEEDRRHEVNGIDGTPGLYLTDWVGAASVNEANILGITHILSILTAEEFERYGPDESKDVVLWHLELKDEEASDILQYFPVGCDWIDKALSSPGPNGSQGGVIVHCQQGISRSAAIVVAYLMKKRSLSYDEAMKLVKKARSIVHLNAGFEEQLRVWERKLHDSRTAAEPTSPKSAVDEINAQGLIDYVERREG</sequence>
<dbReference type="PROSITE" id="PS00383">
    <property type="entry name" value="TYR_PHOSPHATASE_1"/>
    <property type="match status" value="1"/>
</dbReference>
<evidence type="ECO:0000259" key="5">
    <source>
        <dbReference type="PROSITE" id="PS50054"/>
    </source>
</evidence>
<evidence type="ECO:0000259" key="6">
    <source>
        <dbReference type="PROSITE" id="PS50056"/>
    </source>
</evidence>
<accession>A0AAN8EJG9</accession>
<feature type="domain" description="Tyrosine specific protein phosphatases" evidence="6">
    <location>
        <begin position="84"/>
        <end position="141"/>
    </location>
</feature>
<evidence type="ECO:0000313" key="8">
    <source>
        <dbReference type="Proteomes" id="UP001316803"/>
    </source>
</evidence>
<dbReference type="SMART" id="SM00195">
    <property type="entry name" value="DSPc"/>
    <property type="match status" value="1"/>
</dbReference>
<keyword evidence="8" id="KW-1185">Reference proteome</keyword>
<dbReference type="PROSITE" id="PS50056">
    <property type="entry name" value="TYR_PHOSPHATASE_2"/>
    <property type="match status" value="1"/>
</dbReference>
<feature type="domain" description="Tyrosine-protein phosphatase" evidence="5">
    <location>
        <begin position="11"/>
        <end position="163"/>
    </location>
</feature>
<dbReference type="EMBL" id="JAKLMC020000047">
    <property type="protein sequence ID" value="KAK5948466.1"/>
    <property type="molecule type" value="Genomic_DNA"/>
</dbReference>
<dbReference type="GO" id="GO:0043409">
    <property type="term" value="P:negative regulation of MAPK cascade"/>
    <property type="evidence" value="ECO:0007669"/>
    <property type="project" value="TreeGrafter"/>
</dbReference>
<dbReference type="Pfam" id="PF00782">
    <property type="entry name" value="DSPc"/>
    <property type="match status" value="1"/>
</dbReference>
<proteinExistence type="inferred from homology"/>
<evidence type="ECO:0000313" key="7">
    <source>
        <dbReference type="EMBL" id="KAK5948466.1"/>
    </source>
</evidence>
<dbReference type="CDD" id="cd14498">
    <property type="entry name" value="DSP"/>
    <property type="match status" value="1"/>
</dbReference>
<dbReference type="InterPro" id="IPR000340">
    <property type="entry name" value="Dual-sp_phosphatase_cat-dom"/>
</dbReference>
<name>A0AAN8EJG9_9EURO</name>
<evidence type="ECO:0000256" key="1">
    <source>
        <dbReference type="ARBA" id="ARBA00008601"/>
    </source>
</evidence>
<dbReference type="EC" id="3.1.3.48" evidence="2"/>
<evidence type="ECO:0000256" key="4">
    <source>
        <dbReference type="ARBA" id="ARBA00022912"/>
    </source>
</evidence>
<dbReference type="Gene3D" id="3.90.190.10">
    <property type="entry name" value="Protein tyrosine phosphatase superfamily"/>
    <property type="match status" value="1"/>
</dbReference>
<reference evidence="7 8" key="1">
    <citation type="submission" date="2022-12" db="EMBL/GenBank/DDBJ databases">
        <title>Genomic features and morphological characterization of a novel Knufia sp. strain isolated from spacecraft assembly facility.</title>
        <authorList>
            <person name="Teixeira M."/>
            <person name="Chander A.M."/>
            <person name="Stajich J.E."/>
            <person name="Venkateswaran K."/>
        </authorList>
    </citation>
    <scope>NUCLEOTIDE SEQUENCE [LARGE SCALE GENOMIC DNA]</scope>
    <source>
        <strain evidence="7 8">FJI-L2-BK-P2</strain>
    </source>
</reference>
<dbReference type="SUPFAM" id="SSF52799">
    <property type="entry name" value="(Phosphotyrosine protein) phosphatases II"/>
    <property type="match status" value="1"/>
</dbReference>
<dbReference type="InterPro" id="IPR016130">
    <property type="entry name" value="Tyr_Pase_AS"/>
</dbReference>
<protein>
    <recommendedName>
        <fullName evidence="2">protein-tyrosine-phosphatase</fullName>
        <ecNumber evidence="2">3.1.3.48</ecNumber>
    </recommendedName>
</protein>
<dbReference type="Proteomes" id="UP001316803">
    <property type="component" value="Unassembled WGS sequence"/>
</dbReference>
<dbReference type="InterPro" id="IPR020422">
    <property type="entry name" value="TYR_PHOSPHATASE_DUAL_dom"/>
</dbReference>
<dbReference type="PROSITE" id="PS50054">
    <property type="entry name" value="TYR_PHOSPHATASE_DUAL"/>
    <property type="match status" value="1"/>
</dbReference>
<dbReference type="GO" id="GO:0008330">
    <property type="term" value="F:protein tyrosine/threonine phosphatase activity"/>
    <property type="evidence" value="ECO:0007669"/>
    <property type="project" value="TreeGrafter"/>
</dbReference>
<keyword evidence="3" id="KW-0378">Hydrolase</keyword>
<dbReference type="PANTHER" id="PTHR10159:SF519">
    <property type="entry name" value="DUAL SPECIFICITY PROTEIN PHOSPHATASE MPK3"/>
    <property type="match status" value="1"/>
</dbReference>
<keyword evidence="4" id="KW-0904">Protein phosphatase</keyword>